<dbReference type="Gene3D" id="3.50.50.60">
    <property type="entry name" value="FAD/NAD(P)-binding domain"/>
    <property type="match status" value="1"/>
</dbReference>
<protein>
    <recommendedName>
        <fullName evidence="1">Amine oxidase domain-containing protein</fullName>
    </recommendedName>
</protein>
<dbReference type="InterPro" id="IPR036188">
    <property type="entry name" value="FAD/NAD-bd_sf"/>
</dbReference>
<dbReference type="InterPro" id="IPR002937">
    <property type="entry name" value="Amino_oxidase"/>
</dbReference>
<keyword evidence="3" id="KW-1185">Reference proteome</keyword>
<dbReference type="SUPFAM" id="SSF54373">
    <property type="entry name" value="FAD-linked reductases, C-terminal domain"/>
    <property type="match status" value="1"/>
</dbReference>
<dbReference type="Pfam" id="PF01593">
    <property type="entry name" value="Amino_oxidase"/>
    <property type="match status" value="1"/>
</dbReference>
<evidence type="ECO:0000259" key="1">
    <source>
        <dbReference type="Pfam" id="PF01593"/>
    </source>
</evidence>
<evidence type="ECO:0000313" key="2">
    <source>
        <dbReference type="EMBL" id="KAF7997970.1"/>
    </source>
</evidence>
<feature type="domain" description="Amine oxidase" evidence="1">
    <location>
        <begin position="78"/>
        <end position="525"/>
    </location>
</feature>
<dbReference type="AlphaFoldDB" id="A0A835CYT7"/>
<dbReference type="GO" id="GO:0046592">
    <property type="term" value="F:polyamine oxidase activity"/>
    <property type="evidence" value="ECO:0007669"/>
    <property type="project" value="TreeGrafter"/>
</dbReference>
<organism evidence="2 3">
    <name type="scientific">Aphidius gifuensis</name>
    <name type="common">Parasitoid wasp</name>
    <dbReference type="NCBI Taxonomy" id="684658"/>
    <lineage>
        <taxon>Eukaryota</taxon>
        <taxon>Metazoa</taxon>
        <taxon>Ecdysozoa</taxon>
        <taxon>Arthropoda</taxon>
        <taxon>Hexapoda</taxon>
        <taxon>Insecta</taxon>
        <taxon>Pterygota</taxon>
        <taxon>Neoptera</taxon>
        <taxon>Endopterygota</taxon>
        <taxon>Hymenoptera</taxon>
        <taxon>Apocrita</taxon>
        <taxon>Ichneumonoidea</taxon>
        <taxon>Braconidae</taxon>
        <taxon>Aphidiinae</taxon>
        <taxon>Aphidius</taxon>
    </lineage>
</organism>
<proteinExistence type="predicted"/>
<evidence type="ECO:0000313" key="3">
    <source>
        <dbReference type="Proteomes" id="UP000639338"/>
    </source>
</evidence>
<dbReference type="SUPFAM" id="SSF51905">
    <property type="entry name" value="FAD/NAD(P)-binding domain"/>
    <property type="match status" value="1"/>
</dbReference>
<dbReference type="Gene3D" id="3.90.660.10">
    <property type="match status" value="1"/>
</dbReference>
<gene>
    <name evidence="2" type="ORF">HCN44_009368</name>
</gene>
<dbReference type="InterPro" id="IPR050281">
    <property type="entry name" value="Flavin_monoamine_oxidase"/>
</dbReference>
<dbReference type="PANTHER" id="PTHR10742">
    <property type="entry name" value="FLAVIN MONOAMINE OXIDASE"/>
    <property type="match status" value="1"/>
</dbReference>
<dbReference type="PANTHER" id="PTHR10742:SF416">
    <property type="entry name" value="SPERMINE OXIDASE"/>
    <property type="match status" value="1"/>
</dbReference>
<name>A0A835CYT7_APHGI</name>
<sequence length="548" mass="60595">MLLTKVRLGLFNIQQHSFFLPRFFRLPLSSKKSKMKKEEDDDLSSIPCVTQGKFDKIDPCMLDPRSPEPSVIIIGAGMAGLSAAHRLVQCGLKNFKILESSDRPGGRIHSCWFGDVVTEMGATLIEGACLANPIFTLAAQEGLLKNSAYRLDKSKGLFCTSDGRAIDYPISITAYHTFRQIEQQAAALFTLGCGRKHGSLLNFIGIRIQQELQNFPEDQRYDAARVMYGMTNIMRCKCGDDLSMISADQFGSFIEIPGGNARVPLGYVGIVAPLLRDLPQCSLKYGKAVSSIKWGSLGETCPRAVVKTCDGEEHSADYVIITMSLGVLKNQHDKIFYPSLPVEKVDAINKLGYGNVNKIFLEYTRPFWIWKEGGIQLAWSAEELSDRSDWVKGIAHIEEVPCSHHVLCVWICGHEAAQMELCSDEEVVESITRLLRQFTGDPTLPYPSNLLRSRWSMDPHFGGAYSYMAVDSTVGHQCDLSSPLPGSCDPTPPILLFAGEATIPGHYGTVHGARLSGIREAERILKLTKKYNGPPKLSTDTKTCQTKC</sequence>
<comment type="caution">
    <text evidence="2">The sequence shown here is derived from an EMBL/GenBank/DDBJ whole genome shotgun (WGS) entry which is preliminary data.</text>
</comment>
<accession>A0A835CYT7</accession>
<dbReference type="OrthoDB" id="2219495at2759"/>
<reference evidence="2 3" key="1">
    <citation type="submission" date="2020-08" db="EMBL/GenBank/DDBJ databases">
        <title>Aphidius gifuensis genome sequencing and assembly.</title>
        <authorList>
            <person name="Du Z."/>
        </authorList>
    </citation>
    <scope>NUCLEOTIDE SEQUENCE [LARGE SCALE GENOMIC DNA]</scope>
    <source>
        <strain evidence="2">YNYX2018</strain>
        <tissue evidence="2">Adults</tissue>
    </source>
</reference>
<dbReference type="Proteomes" id="UP000639338">
    <property type="component" value="Unassembled WGS sequence"/>
</dbReference>
<dbReference type="EMBL" id="JACMRX010000001">
    <property type="protein sequence ID" value="KAF7997970.1"/>
    <property type="molecule type" value="Genomic_DNA"/>
</dbReference>